<feature type="coiled-coil region" evidence="5">
    <location>
        <begin position="298"/>
        <end position="358"/>
    </location>
</feature>
<reference evidence="8" key="1">
    <citation type="submission" date="2020-07" db="EMBL/GenBank/DDBJ databases">
        <title>The High-quality genome of the commercially important snow crab, Chionoecetes opilio.</title>
        <authorList>
            <person name="Jeong J.-H."/>
            <person name="Ryu S."/>
        </authorList>
    </citation>
    <scope>NUCLEOTIDE SEQUENCE</scope>
    <source>
        <strain evidence="8">MADBK_172401_WGS</strain>
        <tissue evidence="8">Digestive gland</tissue>
    </source>
</reference>
<dbReference type="SMART" id="SM00184">
    <property type="entry name" value="RING"/>
    <property type="match status" value="1"/>
</dbReference>
<evidence type="ECO:0000256" key="2">
    <source>
        <dbReference type="ARBA" id="ARBA00022771"/>
    </source>
</evidence>
<dbReference type="Pfam" id="PF13445">
    <property type="entry name" value="zf-RING_UBOX"/>
    <property type="match status" value="1"/>
</dbReference>
<evidence type="ECO:0000256" key="6">
    <source>
        <dbReference type="SAM" id="MobiDB-lite"/>
    </source>
</evidence>
<dbReference type="GO" id="GO:0008270">
    <property type="term" value="F:zinc ion binding"/>
    <property type="evidence" value="ECO:0007669"/>
    <property type="project" value="UniProtKB-KW"/>
</dbReference>
<evidence type="ECO:0000256" key="3">
    <source>
        <dbReference type="ARBA" id="ARBA00022833"/>
    </source>
</evidence>
<dbReference type="PROSITE" id="PS50089">
    <property type="entry name" value="ZF_RING_2"/>
    <property type="match status" value="1"/>
</dbReference>
<evidence type="ECO:0000256" key="5">
    <source>
        <dbReference type="SAM" id="Coils"/>
    </source>
</evidence>
<dbReference type="EMBL" id="JACEEZ010003972">
    <property type="protein sequence ID" value="KAG0726804.1"/>
    <property type="molecule type" value="Genomic_DNA"/>
</dbReference>
<sequence>MTPGTVEKLWASLVHGLMGGCSVRMSGVATATGGREPRPRHAPRRAASSVSRLPRDAPVVVTSYLKVGADLPPLPRPSHLPRTRSAPRCDAPRMRELRREGSATPSTSGVSSASSSPASRKPRPRGSSEGLATSSGASSPSRSPDTRAVVEDEVTCAICLDLMHRPRRLPCGHTFCLLCLQNYANTCSLHRGDLVQGCASHFLSAGVPGGPPSTWCFLCLLQDVVELPDVPRRRPGARGGPGGAALQHPAQARRNLLRRRRETDPSCLTCTACGTMEGAATCGHCQEAWCEACGATHLRQVQTDIVELRGRLASARDTLDCRAEEEEARLTKLEETIVEAVEERVTQLLEEGTNLTAQVQEMRAARQQRALTFSQELEQALIHHTPDPTQLV</sequence>
<evidence type="ECO:0000256" key="1">
    <source>
        <dbReference type="ARBA" id="ARBA00022723"/>
    </source>
</evidence>
<dbReference type="PROSITE" id="PS00518">
    <property type="entry name" value="ZF_RING_1"/>
    <property type="match status" value="1"/>
</dbReference>
<accession>A0A8J4YMX9</accession>
<protein>
    <submittedName>
        <fullName evidence="8">RING finger protein nhl-1</fullName>
    </submittedName>
</protein>
<dbReference type="SUPFAM" id="SSF57850">
    <property type="entry name" value="RING/U-box"/>
    <property type="match status" value="1"/>
</dbReference>
<keyword evidence="3" id="KW-0862">Zinc</keyword>
<evidence type="ECO:0000313" key="8">
    <source>
        <dbReference type="EMBL" id="KAG0726804.1"/>
    </source>
</evidence>
<keyword evidence="9" id="KW-1185">Reference proteome</keyword>
<keyword evidence="1" id="KW-0479">Metal-binding</keyword>
<feature type="region of interest" description="Disordered" evidence="6">
    <location>
        <begin position="29"/>
        <end position="147"/>
    </location>
</feature>
<dbReference type="Proteomes" id="UP000770661">
    <property type="component" value="Unassembled WGS sequence"/>
</dbReference>
<evidence type="ECO:0000259" key="7">
    <source>
        <dbReference type="PROSITE" id="PS50089"/>
    </source>
</evidence>
<dbReference type="InterPro" id="IPR027370">
    <property type="entry name" value="Znf-RING_euk"/>
</dbReference>
<dbReference type="InterPro" id="IPR013083">
    <property type="entry name" value="Znf_RING/FYVE/PHD"/>
</dbReference>
<comment type="caution">
    <text evidence="8">The sequence shown here is derived from an EMBL/GenBank/DDBJ whole genome shotgun (WGS) entry which is preliminary data.</text>
</comment>
<keyword evidence="5" id="KW-0175">Coiled coil</keyword>
<feature type="compositionally biased region" description="Low complexity" evidence="6">
    <location>
        <begin position="102"/>
        <end position="119"/>
    </location>
</feature>
<feature type="region of interest" description="Disordered" evidence="6">
    <location>
        <begin position="231"/>
        <end position="250"/>
    </location>
</feature>
<evidence type="ECO:0000256" key="4">
    <source>
        <dbReference type="PROSITE-ProRule" id="PRU00175"/>
    </source>
</evidence>
<proteinExistence type="predicted"/>
<feature type="compositionally biased region" description="Basic and acidic residues" evidence="6">
    <location>
        <begin position="90"/>
        <end position="101"/>
    </location>
</feature>
<feature type="domain" description="RING-type" evidence="7">
    <location>
        <begin position="156"/>
        <end position="191"/>
    </location>
</feature>
<name>A0A8J4YMX9_CHIOP</name>
<evidence type="ECO:0000313" key="9">
    <source>
        <dbReference type="Proteomes" id="UP000770661"/>
    </source>
</evidence>
<dbReference type="AlphaFoldDB" id="A0A8J4YMX9"/>
<keyword evidence="2 4" id="KW-0863">Zinc-finger</keyword>
<dbReference type="OrthoDB" id="654191at2759"/>
<feature type="compositionally biased region" description="Low complexity" evidence="6">
    <location>
        <begin position="134"/>
        <end position="143"/>
    </location>
</feature>
<dbReference type="Gene3D" id="3.30.40.10">
    <property type="entry name" value="Zinc/RING finger domain, C3HC4 (zinc finger)"/>
    <property type="match status" value="1"/>
</dbReference>
<dbReference type="InterPro" id="IPR017907">
    <property type="entry name" value="Znf_RING_CS"/>
</dbReference>
<dbReference type="InterPro" id="IPR001841">
    <property type="entry name" value="Znf_RING"/>
</dbReference>
<gene>
    <name evidence="8" type="primary">nhl-1_2</name>
    <name evidence="8" type="ORF">GWK47_035855</name>
</gene>
<organism evidence="8 9">
    <name type="scientific">Chionoecetes opilio</name>
    <name type="common">Atlantic snow crab</name>
    <name type="synonym">Cancer opilio</name>
    <dbReference type="NCBI Taxonomy" id="41210"/>
    <lineage>
        <taxon>Eukaryota</taxon>
        <taxon>Metazoa</taxon>
        <taxon>Ecdysozoa</taxon>
        <taxon>Arthropoda</taxon>
        <taxon>Crustacea</taxon>
        <taxon>Multicrustacea</taxon>
        <taxon>Malacostraca</taxon>
        <taxon>Eumalacostraca</taxon>
        <taxon>Eucarida</taxon>
        <taxon>Decapoda</taxon>
        <taxon>Pleocyemata</taxon>
        <taxon>Brachyura</taxon>
        <taxon>Eubrachyura</taxon>
        <taxon>Majoidea</taxon>
        <taxon>Majidae</taxon>
        <taxon>Chionoecetes</taxon>
    </lineage>
</organism>